<reference evidence="4" key="1">
    <citation type="submission" date="2017-06" db="EMBL/GenBank/DDBJ databases">
        <authorList>
            <person name="Varghese N."/>
            <person name="Submissions S."/>
        </authorList>
    </citation>
    <scope>NUCLEOTIDE SEQUENCE [LARGE SCALE GENOMIC DNA]</scope>
    <source>
        <strain evidence="4">CIP 108523</strain>
    </source>
</reference>
<feature type="domain" description="FAD dependent oxidoreductase" evidence="2">
    <location>
        <begin position="70"/>
        <end position="432"/>
    </location>
</feature>
<dbReference type="Proteomes" id="UP000242915">
    <property type="component" value="Unassembled WGS sequence"/>
</dbReference>
<accession>A0A239D725</accession>
<proteinExistence type="predicted"/>
<dbReference type="SUPFAM" id="SSF51905">
    <property type="entry name" value="FAD/NAD(P)-binding domain"/>
    <property type="match status" value="1"/>
</dbReference>
<dbReference type="Gene3D" id="3.30.9.10">
    <property type="entry name" value="D-Amino Acid Oxidase, subunit A, domain 2"/>
    <property type="match status" value="1"/>
</dbReference>
<protein>
    <submittedName>
        <fullName evidence="3">Glycine/D-amino acid oxidase</fullName>
    </submittedName>
</protein>
<dbReference type="GO" id="GO:0016491">
    <property type="term" value="F:oxidoreductase activity"/>
    <property type="evidence" value="ECO:0007669"/>
    <property type="project" value="UniProtKB-KW"/>
</dbReference>
<evidence type="ECO:0000313" key="4">
    <source>
        <dbReference type="Proteomes" id="UP000242915"/>
    </source>
</evidence>
<dbReference type="PANTHER" id="PTHR13847:SF285">
    <property type="entry name" value="FAD DEPENDENT OXIDOREDUCTASE DOMAIN-CONTAINING PROTEIN"/>
    <property type="match status" value="1"/>
</dbReference>
<dbReference type="Pfam" id="PF01266">
    <property type="entry name" value="DAO"/>
    <property type="match status" value="1"/>
</dbReference>
<sequence>MLADLSEVCTNFSLRTRTQDRPWAKLIVCAQPEIERSISVNNWRNISLWMDQLDQPLHARPALGEDLQADVAIIGAGYTGLWTAYYLKRQAPQLKIVIVEAQTSGYGASGRNGGWLIGDLLGSDRLLAGLGAQARQASHQLLHGIPDEVAAVLDRESIGCDYRKGGVLYCAARYPEQEATLRAQLQAARAQGLGEEDYRWLTPSELAGQLRIANPYGALYSPHCATIQPARLARGLAECVERMGVKIYEHSRVTHWDSGLLRTAQGSVKADWLVPAVEGYAASLPPLGRYQLPVQSLIVATEPLPAETWAQIGLEHGQAFSESSRQVTYGQRSADDRLVFGARGGYQFGGRLRSDFTLKEHELELRRYLFGELFPLLRNVRLTHSWGGNLGVARRFRPHMLIDRKAGIALSGGYGGEGVGASNLGGRTLASLILGQDNLLTQQPWVLGDTPLSALSGWEPEPCRWLGYNAIIKSFVHEDRVLANPATAPWRRQLAQRLAGFMEGLMR</sequence>
<evidence type="ECO:0000259" key="2">
    <source>
        <dbReference type="Pfam" id="PF01266"/>
    </source>
</evidence>
<keyword evidence="1" id="KW-0560">Oxidoreductase</keyword>
<dbReference type="Gene3D" id="3.50.50.60">
    <property type="entry name" value="FAD/NAD(P)-binding domain"/>
    <property type="match status" value="1"/>
</dbReference>
<dbReference type="GO" id="GO:0005737">
    <property type="term" value="C:cytoplasm"/>
    <property type="evidence" value="ECO:0007669"/>
    <property type="project" value="TreeGrafter"/>
</dbReference>
<evidence type="ECO:0000256" key="1">
    <source>
        <dbReference type="ARBA" id="ARBA00023002"/>
    </source>
</evidence>
<organism evidence="3 4">
    <name type="scientific">Pseudomonas segetis</name>
    <dbReference type="NCBI Taxonomy" id="298908"/>
    <lineage>
        <taxon>Bacteria</taxon>
        <taxon>Pseudomonadati</taxon>
        <taxon>Pseudomonadota</taxon>
        <taxon>Gammaproteobacteria</taxon>
        <taxon>Pseudomonadales</taxon>
        <taxon>Pseudomonadaceae</taxon>
        <taxon>Pseudomonas</taxon>
    </lineage>
</organism>
<dbReference type="PANTHER" id="PTHR13847">
    <property type="entry name" value="SARCOSINE DEHYDROGENASE-RELATED"/>
    <property type="match status" value="1"/>
</dbReference>
<dbReference type="AlphaFoldDB" id="A0A239D725"/>
<name>A0A239D725_9PSED</name>
<gene>
    <name evidence="3" type="ORF">SAMN05216255_2104</name>
</gene>
<keyword evidence="4" id="KW-1185">Reference proteome</keyword>
<evidence type="ECO:0000313" key="3">
    <source>
        <dbReference type="EMBL" id="SNS27972.1"/>
    </source>
</evidence>
<dbReference type="EMBL" id="FZOG01000002">
    <property type="protein sequence ID" value="SNS27972.1"/>
    <property type="molecule type" value="Genomic_DNA"/>
</dbReference>
<dbReference type="InterPro" id="IPR006076">
    <property type="entry name" value="FAD-dep_OxRdtase"/>
</dbReference>
<dbReference type="InterPro" id="IPR036188">
    <property type="entry name" value="FAD/NAD-bd_sf"/>
</dbReference>